<name>A0ACC2ZPN1_9PEZI</name>
<reference evidence="1" key="1">
    <citation type="submission" date="2022-10" db="EMBL/GenBank/DDBJ databases">
        <title>Culturing micro-colonial fungi from biological soil crusts in the Mojave desert and describing Neophaeococcomyces mojavensis, and introducing the new genera and species Taxawa tesnikishii.</title>
        <authorList>
            <person name="Kurbessoian T."/>
            <person name="Stajich J.E."/>
        </authorList>
    </citation>
    <scope>NUCLEOTIDE SEQUENCE</scope>
    <source>
        <strain evidence="1">JES_115</strain>
    </source>
</reference>
<evidence type="ECO:0000313" key="1">
    <source>
        <dbReference type="EMBL" id="KAJ9649482.1"/>
    </source>
</evidence>
<dbReference type="Proteomes" id="UP001172680">
    <property type="component" value="Unassembled WGS sequence"/>
</dbReference>
<proteinExistence type="predicted"/>
<comment type="caution">
    <text evidence="1">The sequence shown here is derived from an EMBL/GenBank/DDBJ whole genome shotgun (WGS) entry which is preliminary data.</text>
</comment>
<keyword evidence="2" id="KW-1185">Reference proteome</keyword>
<organism evidence="1 2">
    <name type="scientific">Coniosporium tulheliwenetii</name>
    <dbReference type="NCBI Taxonomy" id="3383036"/>
    <lineage>
        <taxon>Eukaryota</taxon>
        <taxon>Fungi</taxon>
        <taxon>Dikarya</taxon>
        <taxon>Ascomycota</taxon>
        <taxon>Pezizomycotina</taxon>
        <taxon>Dothideomycetes</taxon>
        <taxon>Dothideomycetes incertae sedis</taxon>
        <taxon>Coniosporium</taxon>
    </lineage>
</organism>
<gene>
    <name evidence="1" type="ORF">H2199_000257</name>
</gene>
<protein>
    <submittedName>
        <fullName evidence="1">Uncharacterized protein</fullName>
    </submittedName>
</protein>
<accession>A0ACC2ZPN1</accession>
<dbReference type="EMBL" id="JAPDRP010000001">
    <property type="protein sequence ID" value="KAJ9649482.1"/>
    <property type="molecule type" value="Genomic_DNA"/>
</dbReference>
<evidence type="ECO:0000313" key="2">
    <source>
        <dbReference type="Proteomes" id="UP001172680"/>
    </source>
</evidence>
<sequence>MASCNYRSIHDPVRSTPSYIRQSLSAVRVISILSSESPEYLPPLPIIPYALSLAMSVAYRQFRQSKLQVHKNRAKEDLNTCCVLLNRLRTAWWSAGAMADLGTAALAKADKASRTKITKRTSAPASAHQPGADPGLGRNERASGADNHLLSSGDQRHQALQTSGDLGGLDVDHMPAIPSQHPTSSTRAELSPLGSFDFTESPDWLNFDNAFENFDTLLGSSGADISSELLKPFSYGAFDFLDLPT</sequence>